<dbReference type="Proteomes" id="UP000054359">
    <property type="component" value="Unassembled WGS sequence"/>
</dbReference>
<proteinExistence type="predicted"/>
<dbReference type="AlphaFoldDB" id="A0A087V1R8"/>
<dbReference type="OrthoDB" id="6437568at2759"/>
<sequence>MPAEKSVQVLKSKLGKHELSLKEDIVSIMTNGAAVTKKIGKLIDANQQFCYAHRIQLGVADL</sequence>
<evidence type="ECO:0000313" key="1">
    <source>
        <dbReference type="EMBL" id="KFM83557.1"/>
    </source>
</evidence>
<organism evidence="1 2">
    <name type="scientific">Stegodyphus mimosarum</name>
    <name type="common">African social velvet spider</name>
    <dbReference type="NCBI Taxonomy" id="407821"/>
    <lineage>
        <taxon>Eukaryota</taxon>
        <taxon>Metazoa</taxon>
        <taxon>Ecdysozoa</taxon>
        <taxon>Arthropoda</taxon>
        <taxon>Chelicerata</taxon>
        <taxon>Arachnida</taxon>
        <taxon>Araneae</taxon>
        <taxon>Araneomorphae</taxon>
        <taxon>Entelegynae</taxon>
        <taxon>Eresoidea</taxon>
        <taxon>Eresidae</taxon>
        <taxon>Stegodyphus</taxon>
    </lineage>
</organism>
<dbReference type="STRING" id="407821.A0A087V1R8"/>
<feature type="non-terminal residue" evidence="1">
    <location>
        <position position="62"/>
    </location>
</feature>
<keyword evidence="2" id="KW-1185">Reference proteome</keyword>
<gene>
    <name evidence="1" type="ORF">X975_08222</name>
</gene>
<protein>
    <submittedName>
        <fullName evidence="1">Uncharacterized protein</fullName>
    </submittedName>
</protein>
<reference evidence="1 2" key="1">
    <citation type="submission" date="2013-11" db="EMBL/GenBank/DDBJ databases">
        <title>Genome sequencing of Stegodyphus mimosarum.</title>
        <authorList>
            <person name="Bechsgaard J."/>
        </authorList>
    </citation>
    <scope>NUCLEOTIDE SEQUENCE [LARGE SCALE GENOMIC DNA]</scope>
</reference>
<dbReference type="EMBL" id="KL868248">
    <property type="protein sequence ID" value="KFM83557.1"/>
    <property type="molecule type" value="Genomic_DNA"/>
</dbReference>
<evidence type="ECO:0000313" key="2">
    <source>
        <dbReference type="Proteomes" id="UP000054359"/>
    </source>
</evidence>
<name>A0A087V1R8_STEMI</name>
<accession>A0A087V1R8</accession>